<evidence type="ECO:0000313" key="1">
    <source>
        <dbReference type="EMBL" id="GBB89438.1"/>
    </source>
</evidence>
<evidence type="ECO:0008006" key="3">
    <source>
        <dbReference type="Google" id="ProtNLM"/>
    </source>
</evidence>
<protein>
    <recommendedName>
        <fullName evidence="3">UvrD-like helicase C-terminal domain-containing protein</fullName>
    </recommendedName>
</protein>
<proteinExistence type="predicted"/>
<dbReference type="EMBL" id="BEXD01000682">
    <property type="protein sequence ID" value="GBB89438.1"/>
    <property type="molecule type" value="Genomic_DNA"/>
</dbReference>
<sequence length="98" mass="10896">MVACSRLQIPLSLVWAITVHKSQGLILPKAVIDLGNKEYAASLSFIAVSRISALKNILFKPFSFERLQQIRTFIGDHVICASDIQQFPLPSLNIQTSQ</sequence>
<keyword evidence="2" id="KW-1185">Reference proteome</keyword>
<organism evidence="1 2">
    <name type="scientific">Rhizophagus clarus</name>
    <dbReference type="NCBI Taxonomy" id="94130"/>
    <lineage>
        <taxon>Eukaryota</taxon>
        <taxon>Fungi</taxon>
        <taxon>Fungi incertae sedis</taxon>
        <taxon>Mucoromycota</taxon>
        <taxon>Glomeromycotina</taxon>
        <taxon>Glomeromycetes</taxon>
        <taxon>Glomerales</taxon>
        <taxon>Glomeraceae</taxon>
        <taxon>Rhizophagus</taxon>
    </lineage>
</organism>
<dbReference type="AlphaFoldDB" id="A0A2Z6R9Q2"/>
<accession>A0A2Z6R9Q2</accession>
<evidence type="ECO:0000313" key="2">
    <source>
        <dbReference type="Proteomes" id="UP000247702"/>
    </source>
</evidence>
<dbReference type="SUPFAM" id="SSF52540">
    <property type="entry name" value="P-loop containing nucleoside triphosphate hydrolases"/>
    <property type="match status" value="1"/>
</dbReference>
<dbReference type="Proteomes" id="UP000247702">
    <property type="component" value="Unassembled WGS sequence"/>
</dbReference>
<dbReference type="InterPro" id="IPR027417">
    <property type="entry name" value="P-loop_NTPase"/>
</dbReference>
<name>A0A2Z6R9Q2_9GLOM</name>
<gene>
    <name evidence="1" type="ORF">RclHR1_16110002</name>
</gene>
<comment type="caution">
    <text evidence="1">The sequence shown here is derived from an EMBL/GenBank/DDBJ whole genome shotgun (WGS) entry which is preliminary data.</text>
</comment>
<reference evidence="1 2" key="1">
    <citation type="submission" date="2017-11" db="EMBL/GenBank/DDBJ databases">
        <title>The genome of Rhizophagus clarus HR1 reveals common genetic basis of auxotrophy among arbuscular mycorrhizal fungi.</title>
        <authorList>
            <person name="Kobayashi Y."/>
        </authorList>
    </citation>
    <scope>NUCLEOTIDE SEQUENCE [LARGE SCALE GENOMIC DNA]</scope>
    <source>
        <strain evidence="1 2">HR1</strain>
    </source>
</reference>